<keyword evidence="7" id="KW-1185">Reference proteome</keyword>
<dbReference type="GO" id="GO:0016410">
    <property type="term" value="F:N-acyltransferase activity"/>
    <property type="evidence" value="ECO:0007669"/>
    <property type="project" value="TreeGrafter"/>
</dbReference>
<feature type="non-terminal residue" evidence="6">
    <location>
        <position position="127"/>
    </location>
</feature>
<dbReference type="EMBL" id="WBNC01019051">
    <property type="protein sequence ID" value="NXD03843.1"/>
    <property type="molecule type" value="Genomic_DNA"/>
</dbReference>
<dbReference type="Pfam" id="PF04970">
    <property type="entry name" value="LRAT"/>
    <property type="match status" value="1"/>
</dbReference>
<dbReference type="AlphaFoldDB" id="A0A851SDL6"/>
<keyword evidence="2" id="KW-0808">Transferase</keyword>
<dbReference type="InterPro" id="IPR051496">
    <property type="entry name" value="H-rev107_PLA/AT"/>
</dbReference>
<keyword evidence="3" id="KW-0378">Hydrolase</keyword>
<evidence type="ECO:0000259" key="5">
    <source>
        <dbReference type="PROSITE" id="PS51934"/>
    </source>
</evidence>
<dbReference type="Gene3D" id="3.90.1720.10">
    <property type="entry name" value="endopeptidase domain like (from Nostoc punctiforme)"/>
    <property type="match status" value="1"/>
</dbReference>
<sequence length="127" mass="14444">LIEFKRRAFQHWALYLGDGNVIHVTAIGKAGAAWQDAEGVLGCSRIPMSLQAQVKIEPLNKVAEDCNWCVNNKYDRYRIPFPTEEIVQRAEPWVDIEVSYDLLGQNCEHFVTMLRYGEGVSDQVSDT</sequence>
<evidence type="ECO:0000256" key="2">
    <source>
        <dbReference type="ARBA" id="ARBA00022679"/>
    </source>
</evidence>
<dbReference type="InterPro" id="IPR007053">
    <property type="entry name" value="LRAT_dom"/>
</dbReference>
<dbReference type="PANTHER" id="PTHR13943:SF37">
    <property type="entry name" value="PHOSPHOLIPASE A AND ACYLTRANSFERASE 1"/>
    <property type="match status" value="1"/>
</dbReference>
<proteinExistence type="inferred from homology"/>
<evidence type="ECO:0000313" key="7">
    <source>
        <dbReference type="Proteomes" id="UP000611277"/>
    </source>
</evidence>
<protein>
    <submittedName>
        <fullName evidence="6">HRSL1 enzyme</fullName>
    </submittedName>
</protein>
<dbReference type="PANTHER" id="PTHR13943">
    <property type="entry name" value="HRAS-LIKE SUPPRESSOR - RELATED"/>
    <property type="match status" value="1"/>
</dbReference>
<organism evidence="6 7">
    <name type="scientific">Certhia familiaris</name>
    <name type="common">Eurasian treecreeper</name>
    <dbReference type="NCBI Taxonomy" id="73333"/>
    <lineage>
        <taxon>Eukaryota</taxon>
        <taxon>Metazoa</taxon>
        <taxon>Chordata</taxon>
        <taxon>Craniata</taxon>
        <taxon>Vertebrata</taxon>
        <taxon>Euteleostomi</taxon>
        <taxon>Archelosauria</taxon>
        <taxon>Archosauria</taxon>
        <taxon>Dinosauria</taxon>
        <taxon>Saurischia</taxon>
        <taxon>Theropoda</taxon>
        <taxon>Coelurosauria</taxon>
        <taxon>Aves</taxon>
        <taxon>Neognathae</taxon>
        <taxon>Neoaves</taxon>
        <taxon>Telluraves</taxon>
        <taxon>Australaves</taxon>
        <taxon>Passeriformes</taxon>
        <taxon>Certhiidae</taxon>
        <taxon>Certhiinae</taxon>
        <taxon>Certhia</taxon>
    </lineage>
</organism>
<evidence type="ECO:0000256" key="4">
    <source>
        <dbReference type="ARBA" id="ARBA00023098"/>
    </source>
</evidence>
<gene>
    <name evidence="6" type="primary">Hrasls_7</name>
    <name evidence="6" type="ORF">CERFAM_R14567</name>
</gene>
<dbReference type="GO" id="GO:0008970">
    <property type="term" value="F:phospholipase A1 activity"/>
    <property type="evidence" value="ECO:0007669"/>
    <property type="project" value="TreeGrafter"/>
</dbReference>
<comment type="similarity">
    <text evidence="1">Belongs to the H-rev107 family.</text>
</comment>
<feature type="non-terminal residue" evidence="6">
    <location>
        <position position="1"/>
    </location>
</feature>
<accession>A0A851SDL6</accession>
<name>A0A851SDL6_CERFA</name>
<dbReference type="Proteomes" id="UP000611277">
    <property type="component" value="Unassembled WGS sequence"/>
</dbReference>
<keyword evidence="4" id="KW-0443">Lipid metabolism</keyword>
<evidence type="ECO:0000256" key="1">
    <source>
        <dbReference type="ARBA" id="ARBA00007824"/>
    </source>
</evidence>
<comment type="caution">
    <text evidence="6">The sequence shown here is derived from an EMBL/GenBank/DDBJ whole genome shotgun (WGS) entry which is preliminary data.</text>
</comment>
<reference evidence="6" key="1">
    <citation type="submission" date="2019-09" db="EMBL/GenBank/DDBJ databases">
        <title>Bird 10,000 Genomes (B10K) Project - Family phase.</title>
        <authorList>
            <person name="Zhang G."/>
        </authorList>
    </citation>
    <scope>NUCLEOTIDE SEQUENCE</scope>
    <source>
        <strain evidence="6">OUT-0039</strain>
        <tissue evidence="6">Muscle</tissue>
    </source>
</reference>
<evidence type="ECO:0000256" key="3">
    <source>
        <dbReference type="ARBA" id="ARBA00022801"/>
    </source>
</evidence>
<dbReference type="GO" id="GO:0070292">
    <property type="term" value="P:N-acylphosphatidylethanolamine metabolic process"/>
    <property type="evidence" value="ECO:0007669"/>
    <property type="project" value="TreeGrafter"/>
</dbReference>
<dbReference type="PROSITE" id="PS51934">
    <property type="entry name" value="LRAT"/>
    <property type="match status" value="1"/>
</dbReference>
<evidence type="ECO:0000313" key="6">
    <source>
        <dbReference type="EMBL" id="NXD03843.1"/>
    </source>
</evidence>
<dbReference type="GO" id="GO:0004623">
    <property type="term" value="F:phospholipase A2 activity"/>
    <property type="evidence" value="ECO:0007669"/>
    <property type="project" value="TreeGrafter"/>
</dbReference>
<dbReference type="GO" id="GO:0005737">
    <property type="term" value="C:cytoplasm"/>
    <property type="evidence" value="ECO:0007669"/>
    <property type="project" value="TreeGrafter"/>
</dbReference>
<feature type="domain" description="LRAT" evidence="5">
    <location>
        <begin position="1"/>
        <end position="123"/>
    </location>
</feature>